<organism evidence="3 4">
    <name type="scientific">Oryza meyeriana var. granulata</name>
    <dbReference type="NCBI Taxonomy" id="110450"/>
    <lineage>
        <taxon>Eukaryota</taxon>
        <taxon>Viridiplantae</taxon>
        <taxon>Streptophyta</taxon>
        <taxon>Embryophyta</taxon>
        <taxon>Tracheophyta</taxon>
        <taxon>Spermatophyta</taxon>
        <taxon>Magnoliopsida</taxon>
        <taxon>Liliopsida</taxon>
        <taxon>Poales</taxon>
        <taxon>Poaceae</taxon>
        <taxon>BOP clade</taxon>
        <taxon>Oryzoideae</taxon>
        <taxon>Oryzeae</taxon>
        <taxon>Oryzinae</taxon>
        <taxon>Oryza</taxon>
        <taxon>Oryza meyeriana</taxon>
    </lineage>
</organism>
<feature type="chain" id="PRO_5026323613" description="Secreted protein" evidence="2">
    <location>
        <begin position="21"/>
        <end position="85"/>
    </location>
</feature>
<evidence type="ECO:0008006" key="5">
    <source>
        <dbReference type="Google" id="ProtNLM"/>
    </source>
</evidence>
<evidence type="ECO:0000256" key="1">
    <source>
        <dbReference type="SAM" id="MobiDB-lite"/>
    </source>
</evidence>
<keyword evidence="2" id="KW-0732">Signal</keyword>
<evidence type="ECO:0000256" key="2">
    <source>
        <dbReference type="SAM" id="SignalP"/>
    </source>
</evidence>
<dbReference type="EMBL" id="SPHZ02000008">
    <property type="protein sequence ID" value="KAF0904356.1"/>
    <property type="molecule type" value="Genomic_DNA"/>
</dbReference>
<sequence>MAWRVAVEALLTAELATTSAVPVSISRPAGGWKAAQTASAMTASAKSRAASREREDADAGESTVEEEVDMAISGGGDAGMHGARD</sequence>
<feature type="compositionally biased region" description="Acidic residues" evidence="1">
    <location>
        <begin position="58"/>
        <end position="69"/>
    </location>
</feature>
<feature type="region of interest" description="Disordered" evidence="1">
    <location>
        <begin position="43"/>
        <end position="85"/>
    </location>
</feature>
<feature type="signal peptide" evidence="2">
    <location>
        <begin position="1"/>
        <end position="20"/>
    </location>
</feature>
<dbReference type="Proteomes" id="UP000479710">
    <property type="component" value="Unassembled WGS sequence"/>
</dbReference>
<proteinExistence type="predicted"/>
<comment type="caution">
    <text evidence="3">The sequence shown here is derived from an EMBL/GenBank/DDBJ whole genome shotgun (WGS) entry which is preliminary data.</text>
</comment>
<evidence type="ECO:0000313" key="3">
    <source>
        <dbReference type="EMBL" id="KAF0904356.1"/>
    </source>
</evidence>
<evidence type="ECO:0000313" key="4">
    <source>
        <dbReference type="Proteomes" id="UP000479710"/>
    </source>
</evidence>
<reference evidence="3 4" key="1">
    <citation type="submission" date="2019-11" db="EMBL/GenBank/DDBJ databases">
        <title>Whole genome sequence of Oryza granulata.</title>
        <authorList>
            <person name="Li W."/>
        </authorList>
    </citation>
    <scope>NUCLEOTIDE SEQUENCE [LARGE SCALE GENOMIC DNA]</scope>
    <source>
        <strain evidence="4">cv. Menghai</strain>
        <tissue evidence="3">Leaf</tissue>
    </source>
</reference>
<gene>
    <name evidence="3" type="ORF">E2562_033563</name>
</gene>
<protein>
    <recommendedName>
        <fullName evidence="5">Secreted protein</fullName>
    </recommendedName>
</protein>
<accession>A0A6G1CW13</accession>
<keyword evidence="4" id="KW-1185">Reference proteome</keyword>
<name>A0A6G1CW13_9ORYZ</name>
<dbReference type="AlphaFoldDB" id="A0A6G1CW13"/>